<dbReference type="Gene3D" id="3.40.50.300">
    <property type="entry name" value="P-loop containing nucleotide triphosphate hydrolases"/>
    <property type="match status" value="1"/>
</dbReference>
<dbReference type="EMBL" id="MCFG01000026">
    <property type="protein sequence ID" value="ORX86082.1"/>
    <property type="molecule type" value="Genomic_DNA"/>
</dbReference>
<name>A0A1Y1XK44_9FUNG</name>
<dbReference type="Proteomes" id="UP000193944">
    <property type="component" value="Unassembled WGS sequence"/>
</dbReference>
<keyword evidence="2" id="KW-1185">Reference proteome</keyword>
<comment type="caution">
    <text evidence="1">The sequence shown here is derived from an EMBL/GenBank/DDBJ whole genome shotgun (WGS) entry which is preliminary data.</text>
</comment>
<gene>
    <name evidence="1" type="ORF">BCR32DRAFT_275755</name>
</gene>
<reference evidence="1 2" key="2">
    <citation type="submission" date="2016-08" db="EMBL/GenBank/DDBJ databases">
        <title>Pervasive Adenine N6-methylation of Active Genes in Fungi.</title>
        <authorList>
            <consortium name="DOE Joint Genome Institute"/>
            <person name="Mondo S.J."/>
            <person name="Dannebaum R.O."/>
            <person name="Kuo R.C."/>
            <person name="Labutti K."/>
            <person name="Haridas S."/>
            <person name="Kuo A."/>
            <person name="Salamov A."/>
            <person name="Ahrendt S.R."/>
            <person name="Lipzen A."/>
            <person name="Sullivan W."/>
            <person name="Andreopoulos W.B."/>
            <person name="Clum A."/>
            <person name="Lindquist E."/>
            <person name="Daum C."/>
            <person name="Ramamoorthy G.K."/>
            <person name="Gryganskyi A."/>
            <person name="Culley D."/>
            <person name="Magnuson J.K."/>
            <person name="James T.Y."/>
            <person name="O'Malley M.A."/>
            <person name="Stajich J.E."/>
            <person name="Spatafora J.W."/>
            <person name="Visel A."/>
            <person name="Grigoriev I.V."/>
        </authorList>
    </citation>
    <scope>NUCLEOTIDE SEQUENCE [LARGE SCALE GENOMIC DNA]</scope>
    <source>
        <strain evidence="1 2">S4</strain>
    </source>
</reference>
<accession>A0A1Y1XK44</accession>
<organism evidence="1 2">
    <name type="scientific">Anaeromyces robustus</name>
    <dbReference type="NCBI Taxonomy" id="1754192"/>
    <lineage>
        <taxon>Eukaryota</taxon>
        <taxon>Fungi</taxon>
        <taxon>Fungi incertae sedis</taxon>
        <taxon>Chytridiomycota</taxon>
        <taxon>Chytridiomycota incertae sedis</taxon>
        <taxon>Neocallimastigomycetes</taxon>
        <taxon>Neocallimastigales</taxon>
        <taxon>Neocallimastigaceae</taxon>
        <taxon>Anaeromyces</taxon>
    </lineage>
</organism>
<protein>
    <submittedName>
        <fullName evidence="1">Uncharacterized protein</fullName>
    </submittedName>
</protein>
<dbReference type="SUPFAM" id="SSF52540">
    <property type="entry name" value="P-loop containing nucleoside triphosphate hydrolases"/>
    <property type="match status" value="1"/>
</dbReference>
<reference evidence="1 2" key="1">
    <citation type="submission" date="2016-08" db="EMBL/GenBank/DDBJ databases">
        <title>A Parts List for Fungal Cellulosomes Revealed by Comparative Genomics.</title>
        <authorList>
            <consortium name="DOE Joint Genome Institute"/>
            <person name="Haitjema C.H."/>
            <person name="Gilmore S.P."/>
            <person name="Henske J.K."/>
            <person name="Solomon K.V."/>
            <person name="De Groot R."/>
            <person name="Kuo A."/>
            <person name="Mondo S.J."/>
            <person name="Salamov A.A."/>
            <person name="Labutti K."/>
            <person name="Zhao Z."/>
            <person name="Chiniquy J."/>
            <person name="Barry K."/>
            <person name="Brewer H.M."/>
            <person name="Purvine S.O."/>
            <person name="Wright A.T."/>
            <person name="Boxma B."/>
            <person name="Van Alen T."/>
            <person name="Hackstein J.H."/>
            <person name="Baker S.E."/>
            <person name="Grigoriev I.V."/>
            <person name="O'Malley M.A."/>
        </authorList>
    </citation>
    <scope>NUCLEOTIDE SEQUENCE [LARGE SCALE GENOMIC DNA]</scope>
    <source>
        <strain evidence="1 2">S4</strain>
    </source>
</reference>
<proteinExistence type="predicted"/>
<sequence>MNFFKLAEYLDYLDNFVETWYTKPNECPDRPRSCFVSGDGSCGKTSLFRAFGDCCYWCNIWNYDAYESKPAINLMDDYDGNFDNKGNETKNNFCYLKLWFGGQQVVIISGKFKKQTTVANSRPLIFISNYQFIERFPDAKDRKYLKDIKCTVVDIPSGFTLKEYPKTTDLTVLAMEWVEYDTRNTWWYKNIVKPILPYENNQEVQTQQSFVSEPPSELEQQITHNIHLLDDIDADIQELEQGRPTKRRRYSF</sequence>
<dbReference type="AlphaFoldDB" id="A0A1Y1XK44"/>
<evidence type="ECO:0000313" key="2">
    <source>
        <dbReference type="Proteomes" id="UP000193944"/>
    </source>
</evidence>
<dbReference type="InterPro" id="IPR027417">
    <property type="entry name" value="P-loop_NTPase"/>
</dbReference>
<evidence type="ECO:0000313" key="1">
    <source>
        <dbReference type="EMBL" id="ORX86082.1"/>
    </source>
</evidence>